<protein>
    <recommendedName>
        <fullName evidence="3">Host attachment protein</fullName>
    </recommendedName>
</protein>
<dbReference type="Pfam" id="PF10116">
    <property type="entry name" value="Host_attach"/>
    <property type="match status" value="1"/>
</dbReference>
<proteinExistence type="predicted"/>
<dbReference type="Proteomes" id="UP000033187">
    <property type="component" value="Chromosome 1"/>
</dbReference>
<dbReference type="RefSeq" id="WP_052743888.1">
    <property type="nucleotide sequence ID" value="NZ_LN829118.1"/>
</dbReference>
<dbReference type="KEGG" id="fiy:BN1229_v1_2513"/>
<keyword evidence="2" id="KW-1185">Reference proteome</keyword>
<dbReference type="KEGG" id="fil:BN1229_v1_3410"/>
<evidence type="ECO:0000313" key="2">
    <source>
        <dbReference type="Proteomes" id="UP000033187"/>
    </source>
</evidence>
<reference evidence="2" key="1">
    <citation type="submission" date="2015-02" db="EMBL/GenBank/DDBJ databases">
        <authorList>
            <person name="Chooi Y.-H."/>
        </authorList>
    </citation>
    <scope>NUCLEOTIDE SEQUENCE [LARGE SCALE GENOMIC DNA]</scope>
    <source>
        <strain evidence="2">strain Y</strain>
    </source>
</reference>
<accession>A0A0D6JHF8</accession>
<organism evidence="1 2">
    <name type="scientific">Candidatus Filomicrobium marinum</name>
    <dbReference type="NCBI Taxonomy" id="1608628"/>
    <lineage>
        <taxon>Bacteria</taxon>
        <taxon>Pseudomonadati</taxon>
        <taxon>Pseudomonadota</taxon>
        <taxon>Alphaproteobacteria</taxon>
        <taxon>Hyphomicrobiales</taxon>
        <taxon>Hyphomicrobiaceae</taxon>
        <taxon>Filomicrobium</taxon>
    </lineage>
</organism>
<dbReference type="InterPro" id="IPR019291">
    <property type="entry name" value="Host_attachment_protein"/>
</dbReference>
<evidence type="ECO:0008006" key="3">
    <source>
        <dbReference type="Google" id="ProtNLM"/>
    </source>
</evidence>
<dbReference type="OrthoDB" id="9812459at2"/>
<gene>
    <name evidence="1" type="ORF">YBN1229_v1_2513</name>
</gene>
<name>A0A0D6JHF8_9HYPH</name>
<dbReference type="AlphaFoldDB" id="A0A0D6JHF8"/>
<dbReference type="EMBL" id="LN829119">
    <property type="protein sequence ID" value="CPR20226.1"/>
    <property type="molecule type" value="Genomic_DNA"/>
</dbReference>
<sequence length="152" mass="16944">MRRTTWILVADGARARIISRVVEGFGACADTTISEPYNFEEERSPGRELTRERPTRVHDRFGPGRHAVEPKQDASRKMVTRFATEIADMLSASLKARGFDRLIVVAPPAMLGDLRKSLSNHVRAKVIAEIDKDMTKAGIPEVMKHIEAGYIG</sequence>
<evidence type="ECO:0000313" key="1">
    <source>
        <dbReference type="EMBL" id="CPR20226.1"/>
    </source>
</evidence>